<dbReference type="Proteomes" id="UP001219518">
    <property type="component" value="Unassembled WGS sequence"/>
</dbReference>
<feature type="region of interest" description="Disordered" evidence="1">
    <location>
        <begin position="1"/>
        <end position="139"/>
    </location>
</feature>
<proteinExistence type="predicted"/>
<dbReference type="AlphaFoldDB" id="A0AAE1LNF3"/>
<feature type="compositionally biased region" description="Basic and acidic residues" evidence="1">
    <location>
        <begin position="218"/>
        <end position="228"/>
    </location>
</feature>
<keyword evidence="3" id="KW-1185">Reference proteome</keyword>
<reference evidence="2" key="2">
    <citation type="journal article" date="2023" name="BMC Genomics">
        <title>Pest status, molecular evolution, and epigenetic factors derived from the genome assembly of Frankliniella fusca, a thysanopteran phytovirus vector.</title>
        <authorList>
            <person name="Catto M.A."/>
            <person name="Labadie P.E."/>
            <person name="Jacobson A.L."/>
            <person name="Kennedy G.G."/>
            <person name="Srinivasan R."/>
            <person name="Hunt B.G."/>
        </authorList>
    </citation>
    <scope>NUCLEOTIDE SEQUENCE</scope>
    <source>
        <strain evidence="2">PL_HMW_Pooled</strain>
    </source>
</reference>
<reference evidence="2" key="1">
    <citation type="submission" date="2021-07" db="EMBL/GenBank/DDBJ databases">
        <authorList>
            <person name="Catto M.A."/>
            <person name="Jacobson A."/>
            <person name="Kennedy G."/>
            <person name="Labadie P."/>
            <person name="Hunt B.G."/>
            <person name="Srinivasan R."/>
        </authorList>
    </citation>
    <scope>NUCLEOTIDE SEQUENCE</scope>
    <source>
        <strain evidence="2">PL_HMW_Pooled</strain>
        <tissue evidence="2">Head</tissue>
    </source>
</reference>
<evidence type="ECO:0000313" key="2">
    <source>
        <dbReference type="EMBL" id="KAK3926736.1"/>
    </source>
</evidence>
<feature type="region of interest" description="Disordered" evidence="1">
    <location>
        <begin position="156"/>
        <end position="253"/>
    </location>
</feature>
<gene>
    <name evidence="2" type="ORF">KUF71_015072</name>
</gene>
<feature type="compositionally biased region" description="Basic and acidic residues" evidence="1">
    <location>
        <begin position="165"/>
        <end position="174"/>
    </location>
</feature>
<dbReference type="EMBL" id="JAHWGI010001270">
    <property type="protein sequence ID" value="KAK3926736.1"/>
    <property type="molecule type" value="Genomic_DNA"/>
</dbReference>
<feature type="compositionally biased region" description="Low complexity" evidence="1">
    <location>
        <begin position="235"/>
        <end position="247"/>
    </location>
</feature>
<feature type="region of interest" description="Disordered" evidence="1">
    <location>
        <begin position="277"/>
        <end position="313"/>
    </location>
</feature>
<feature type="compositionally biased region" description="Low complexity" evidence="1">
    <location>
        <begin position="293"/>
        <end position="307"/>
    </location>
</feature>
<evidence type="ECO:0000313" key="3">
    <source>
        <dbReference type="Proteomes" id="UP001219518"/>
    </source>
</evidence>
<accession>A0AAE1LNF3</accession>
<comment type="caution">
    <text evidence="2">The sequence shown here is derived from an EMBL/GenBank/DDBJ whole genome shotgun (WGS) entry which is preliminary data.</text>
</comment>
<name>A0AAE1LNF3_9NEOP</name>
<feature type="compositionally biased region" description="Polar residues" evidence="1">
    <location>
        <begin position="280"/>
        <end position="290"/>
    </location>
</feature>
<sequence>MFQRDHPEEAEALRLLDEPRRRAKRYAAPPCPTSVQYVVQGLGADPAPPEQHRRGRRATPPPYATWAPYVIQGAPPAPPPEPPPRREKKATPPPYATLAPFVIHGAAGGQHPQPPDERRSGKRMTPPPHPSLAPFVIHGPAAAPAGVQVGRAPLSCLWARPGPRQPDDDPDHRRPSTPGPGPGPVFSSARADAGTDAVPVGGARPKTALPLGRRKARHQDAADDKENNSDEDSSYESSVELTSSWSSLGAPAPVSVAGTAEARWYVCRMAARWRCMSGGSERSSGATSTAMDPAAPAWSTSSAAPRAAVRRGV</sequence>
<feature type="compositionally biased region" description="Basic and acidic residues" evidence="1">
    <location>
        <begin position="1"/>
        <end position="20"/>
    </location>
</feature>
<protein>
    <submittedName>
        <fullName evidence="2">Uncharacterized protein</fullName>
    </submittedName>
</protein>
<evidence type="ECO:0000256" key="1">
    <source>
        <dbReference type="SAM" id="MobiDB-lite"/>
    </source>
</evidence>
<organism evidence="2 3">
    <name type="scientific">Frankliniella fusca</name>
    <dbReference type="NCBI Taxonomy" id="407009"/>
    <lineage>
        <taxon>Eukaryota</taxon>
        <taxon>Metazoa</taxon>
        <taxon>Ecdysozoa</taxon>
        <taxon>Arthropoda</taxon>
        <taxon>Hexapoda</taxon>
        <taxon>Insecta</taxon>
        <taxon>Pterygota</taxon>
        <taxon>Neoptera</taxon>
        <taxon>Paraneoptera</taxon>
        <taxon>Thysanoptera</taxon>
        <taxon>Terebrantia</taxon>
        <taxon>Thripoidea</taxon>
        <taxon>Thripidae</taxon>
        <taxon>Frankliniella</taxon>
    </lineage>
</organism>